<dbReference type="EMBL" id="MU004231">
    <property type="protein sequence ID" value="KAF2672962.1"/>
    <property type="molecule type" value="Genomic_DNA"/>
</dbReference>
<evidence type="ECO:0000313" key="2">
    <source>
        <dbReference type="Proteomes" id="UP000799302"/>
    </source>
</evidence>
<evidence type="ECO:0000313" key="1">
    <source>
        <dbReference type="EMBL" id="KAF2672962.1"/>
    </source>
</evidence>
<gene>
    <name evidence="1" type="ORF">BT63DRAFT_140997</name>
</gene>
<accession>A0A6A6UL52</accession>
<proteinExistence type="predicted"/>
<dbReference type="Proteomes" id="UP000799302">
    <property type="component" value="Unassembled WGS sequence"/>
</dbReference>
<name>A0A6A6UL52_9PEZI</name>
<dbReference type="AlphaFoldDB" id="A0A6A6UL52"/>
<protein>
    <submittedName>
        <fullName evidence="1">Uncharacterized protein</fullName>
    </submittedName>
</protein>
<reference evidence="1" key="1">
    <citation type="journal article" date="2020" name="Stud. Mycol.">
        <title>101 Dothideomycetes genomes: a test case for predicting lifestyles and emergence of pathogens.</title>
        <authorList>
            <person name="Haridas S."/>
            <person name="Albert R."/>
            <person name="Binder M."/>
            <person name="Bloem J."/>
            <person name="Labutti K."/>
            <person name="Salamov A."/>
            <person name="Andreopoulos B."/>
            <person name="Baker S."/>
            <person name="Barry K."/>
            <person name="Bills G."/>
            <person name="Bluhm B."/>
            <person name="Cannon C."/>
            <person name="Castanera R."/>
            <person name="Culley D."/>
            <person name="Daum C."/>
            <person name="Ezra D."/>
            <person name="Gonzalez J."/>
            <person name="Henrissat B."/>
            <person name="Kuo A."/>
            <person name="Liang C."/>
            <person name="Lipzen A."/>
            <person name="Lutzoni F."/>
            <person name="Magnuson J."/>
            <person name="Mondo S."/>
            <person name="Nolan M."/>
            <person name="Ohm R."/>
            <person name="Pangilinan J."/>
            <person name="Park H.-J."/>
            <person name="Ramirez L."/>
            <person name="Alfaro M."/>
            <person name="Sun H."/>
            <person name="Tritt A."/>
            <person name="Yoshinaga Y."/>
            <person name="Zwiers L.-H."/>
            <person name="Turgeon B."/>
            <person name="Goodwin S."/>
            <person name="Spatafora J."/>
            <person name="Crous P."/>
            <person name="Grigoriev I."/>
        </authorList>
    </citation>
    <scope>NUCLEOTIDE SEQUENCE</scope>
    <source>
        <strain evidence="1">CBS 115976</strain>
    </source>
</reference>
<keyword evidence="2" id="KW-1185">Reference proteome</keyword>
<sequence length="149" mass="17827">MLGVRLIMTTVEYNDHAQQLTILCNSLSYAPTMPRWRRRSYFSLSIFICIPWRFWGYPHLRIGSGIHRYQGLFLSHQTFLQRHGMGFWSSLLRLLVRKLYTPRFYDLYICFRLLILNYSFYSPKLSQRFDSSSLLPDMIKGSCNDNRTH</sequence>
<organism evidence="1 2">
    <name type="scientific">Microthyrium microscopicum</name>
    <dbReference type="NCBI Taxonomy" id="703497"/>
    <lineage>
        <taxon>Eukaryota</taxon>
        <taxon>Fungi</taxon>
        <taxon>Dikarya</taxon>
        <taxon>Ascomycota</taxon>
        <taxon>Pezizomycotina</taxon>
        <taxon>Dothideomycetes</taxon>
        <taxon>Dothideomycetes incertae sedis</taxon>
        <taxon>Microthyriales</taxon>
        <taxon>Microthyriaceae</taxon>
        <taxon>Microthyrium</taxon>
    </lineage>
</organism>